<feature type="domain" description="HTH cro/C1-type" evidence="1">
    <location>
        <begin position="15"/>
        <end position="49"/>
    </location>
</feature>
<gene>
    <name evidence="2" type="ORF">UFOVP452_9</name>
</gene>
<reference evidence="2" key="1">
    <citation type="submission" date="2020-04" db="EMBL/GenBank/DDBJ databases">
        <authorList>
            <person name="Chiriac C."/>
            <person name="Salcher M."/>
            <person name="Ghai R."/>
            <person name="Kavagutti S V."/>
        </authorList>
    </citation>
    <scope>NUCLEOTIDE SEQUENCE</scope>
</reference>
<dbReference type="PROSITE" id="PS50943">
    <property type="entry name" value="HTH_CROC1"/>
    <property type="match status" value="1"/>
</dbReference>
<dbReference type="GO" id="GO:0003677">
    <property type="term" value="F:DNA binding"/>
    <property type="evidence" value="ECO:0007669"/>
    <property type="project" value="InterPro"/>
</dbReference>
<dbReference type="InterPro" id="IPR010982">
    <property type="entry name" value="Lambda_DNA-bd_dom_sf"/>
</dbReference>
<dbReference type="InterPro" id="IPR001387">
    <property type="entry name" value="Cro/C1-type_HTH"/>
</dbReference>
<name>A0A6J5M6R3_9CAUD</name>
<evidence type="ECO:0000259" key="1">
    <source>
        <dbReference type="PROSITE" id="PS50943"/>
    </source>
</evidence>
<sequence>MGRWRGDVPLTPETFKAWRAHRRLSRREAADALGVSVATIVLYEAGKRRAPDNRPVVIPKTVALACAAISFNLPEMP</sequence>
<organism evidence="2">
    <name type="scientific">uncultured Caudovirales phage</name>
    <dbReference type="NCBI Taxonomy" id="2100421"/>
    <lineage>
        <taxon>Viruses</taxon>
        <taxon>Duplodnaviria</taxon>
        <taxon>Heunggongvirae</taxon>
        <taxon>Uroviricota</taxon>
        <taxon>Caudoviricetes</taxon>
        <taxon>Peduoviridae</taxon>
        <taxon>Maltschvirus</taxon>
        <taxon>Maltschvirus maltsch</taxon>
    </lineage>
</organism>
<accession>A0A6J5M6R3</accession>
<protein>
    <submittedName>
        <fullName evidence="2">HTH_XRE domain containing protein</fullName>
    </submittedName>
</protein>
<dbReference type="Gene3D" id="1.10.260.40">
    <property type="entry name" value="lambda repressor-like DNA-binding domains"/>
    <property type="match status" value="1"/>
</dbReference>
<dbReference type="CDD" id="cd00093">
    <property type="entry name" value="HTH_XRE"/>
    <property type="match status" value="1"/>
</dbReference>
<dbReference type="Pfam" id="PF13560">
    <property type="entry name" value="HTH_31"/>
    <property type="match status" value="1"/>
</dbReference>
<proteinExistence type="predicted"/>
<dbReference type="EMBL" id="LR796413">
    <property type="protein sequence ID" value="CAB4142398.1"/>
    <property type="molecule type" value="Genomic_DNA"/>
</dbReference>
<dbReference type="SUPFAM" id="SSF47413">
    <property type="entry name" value="lambda repressor-like DNA-binding domains"/>
    <property type="match status" value="1"/>
</dbReference>
<evidence type="ECO:0000313" key="2">
    <source>
        <dbReference type="EMBL" id="CAB4142398.1"/>
    </source>
</evidence>